<dbReference type="AlphaFoldDB" id="A0A918C4I7"/>
<reference evidence="1" key="2">
    <citation type="submission" date="2020-09" db="EMBL/GenBank/DDBJ databases">
        <authorList>
            <person name="Sun Q."/>
            <person name="Ohkuma M."/>
        </authorList>
    </citation>
    <scope>NUCLEOTIDE SEQUENCE</scope>
    <source>
        <strain evidence="1">JCM 31311</strain>
    </source>
</reference>
<evidence type="ECO:0000313" key="1">
    <source>
        <dbReference type="EMBL" id="GGR05475.1"/>
    </source>
</evidence>
<dbReference type="RefSeq" id="WP_189089511.1">
    <property type="nucleotide sequence ID" value="NZ_BMQL01000007.1"/>
</dbReference>
<sequence length="411" mass="47092">MGDAKRRKQLGLMPTSVPFEVLADREGTLTPVRLPTDETQRRQITETLRIVTPGGAGWDQIYRTQYVQAGLPEERLFTREDVEKIPVPPYRRFVGELVTWPAGTQPPLTSQNVPVEDSEQMWLHLRQRQHAFEAGQWLEFPEPESFQQMMQYLLQHPASELQGELKGRYTAEQTHDGTLTWTPELPGDLRSEFDELARDWHGNTPEAWAEIHAEMIAYDETADPDAVPVAMRTTFELREPAPLRSLTNTPLSTVNGLDVLPVSDERFYSLDGQTWQPYPDVEDENDELDGIDFDDLEMFGVTVWADGRTEWPDDTVPDARAEKLRADLLAYTGAGNEGAWALYADRTLRSFYDLEDQPDKLLPLPKAIRLSVPFDYLEDETLILDALILEDEITFDGETWFDLYEDLPDDF</sequence>
<keyword evidence="2" id="KW-1185">Reference proteome</keyword>
<evidence type="ECO:0000313" key="2">
    <source>
        <dbReference type="Proteomes" id="UP000603865"/>
    </source>
</evidence>
<accession>A0A918C4I7</accession>
<gene>
    <name evidence="1" type="ORF">GCM10008957_18020</name>
</gene>
<comment type="caution">
    <text evidence="1">The sequence shown here is derived from an EMBL/GenBank/DDBJ whole genome shotgun (WGS) entry which is preliminary data.</text>
</comment>
<dbReference type="Proteomes" id="UP000603865">
    <property type="component" value="Unassembled WGS sequence"/>
</dbReference>
<protein>
    <submittedName>
        <fullName evidence="1">Uncharacterized protein</fullName>
    </submittedName>
</protein>
<proteinExistence type="predicted"/>
<organism evidence="1 2">
    <name type="scientific">Deinococcus ruber</name>
    <dbReference type="NCBI Taxonomy" id="1848197"/>
    <lineage>
        <taxon>Bacteria</taxon>
        <taxon>Thermotogati</taxon>
        <taxon>Deinococcota</taxon>
        <taxon>Deinococci</taxon>
        <taxon>Deinococcales</taxon>
        <taxon>Deinococcaceae</taxon>
        <taxon>Deinococcus</taxon>
    </lineage>
</organism>
<reference evidence="1" key="1">
    <citation type="journal article" date="2014" name="Int. J. Syst. Evol. Microbiol.">
        <title>Complete genome sequence of Corynebacterium casei LMG S-19264T (=DSM 44701T), isolated from a smear-ripened cheese.</title>
        <authorList>
            <consortium name="US DOE Joint Genome Institute (JGI-PGF)"/>
            <person name="Walter F."/>
            <person name="Albersmeier A."/>
            <person name="Kalinowski J."/>
            <person name="Ruckert C."/>
        </authorList>
    </citation>
    <scope>NUCLEOTIDE SEQUENCE</scope>
    <source>
        <strain evidence="1">JCM 31311</strain>
    </source>
</reference>
<name>A0A918C4I7_9DEIO</name>
<dbReference type="EMBL" id="BMQL01000007">
    <property type="protein sequence ID" value="GGR05475.1"/>
    <property type="molecule type" value="Genomic_DNA"/>
</dbReference>